<gene>
    <name evidence="2" type="ORF">SAMN02745752_00620</name>
</gene>
<evidence type="ECO:0000259" key="1">
    <source>
        <dbReference type="Pfam" id="PF07238"/>
    </source>
</evidence>
<keyword evidence="3" id="KW-1185">Reference proteome</keyword>
<dbReference type="Pfam" id="PF07238">
    <property type="entry name" value="PilZ"/>
    <property type="match status" value="1"/>
</dbReference>
<dbReference type="STRING" id="1122209.SAMN02745752_00620"/>
<dbReference type="EMBL" id="FPJW01000001">
    <property type="protein sequence ID" value="SFX12210.1"/>
    <property type="molecule type" value="Genomic_DNA"/>
</dbReference>
<dbReference type="OrthoDB" id="5296245at2"/>
<sequence length="111" mass="12341">MSEVKPLTLVLKDKQSLNAHYMPFLKRGGLFVPTSRTFRPGDLVHVTVQMPEDEPPLEITGTMVWHTPVGAQGRKLPGVGVHFVEDEDSPRRYIEGLLAGLLNSDKPTHTI</sequence>
<organism evidence="2 3">
    <name type="scientific">Marinospirillum alkaliphilum DSM 21637</name>
    <dbReference type="NCBI Taxonomy" id="1122209"/>
    <lineage>
        <taxon>Bacteria</taxon>
        <taxon>Pseudomonadati</taxon>
        <taxon>Pseudomonadota</taxon>
        <taxon>Gammaproteobacteria</taxon>
        <taxon>Oceanospirillales</taxon>
        <taxon>Oceanospirillaceae</taxon>
        <taxon>Marinospirillum</taxon>
    </lineage>
</organism>
<evidence type="ECO:0000313" key="2">
    <source>
        <dbReference type="EMBL" id="SFX12210.1"/>
    </source>
</evidence>
<reference evidence="2 3" key="1">
    <citation type="submission" date="2016-11" db="EMBL/GenBank/DDBJ databases">
        <authorList>
            <person name="Jaros S."/>
            <person name="Januszkiewicz K."/>
            <person name="Wedrychowicz H."/>
        </authorList>
    </citation>
    <scope>NUCLEOTIDE SEQUENCE [LARGE SCALE GENOMIC DNA]</scope>
    <source>
        <strain evidence="2 3">DSM 21637</strain>
    </source>
</reference>
<protein>
    <submittedName>
        <fullName evidence="2">Type IV pilus assembly protein PilZ</fullName>
    </submittedName>
</protein>
<dbReference type="GO" id="GO:0035438">
    <property type="term" value="F:cyclic-di-GMP binding"/>
    <property type="evidence" value="ECO:0007669"/>
    <property type="project" value="InterPro"/>
</dbReference>
<dbReference type="Gene3D" id="2.40.10.220">
    <property type="entry name" value="predicted glycosyltransferase like domains"/>
    <property type="match status" value="1"/>
</dbReference>
<accession>A0A1K1UHD7</accession>
<dbReference type="Proteomes" id="UP000182350">
    <property type="component" value="Unassembled WGS sequence"/>
</dbReference>
<dbReference type="RefSeq" id="WP_072324817.1">
    <property type="nucleotide sequence ID" value="NZ_FPJW01000001.1"/>
</dbReference>
<name>A0A1K1UHD7_9GAMM</name>
<evidence type="ECO:0000313" key="3">
    <source>
        <dbReference type="Proteomes" id="UP000182350"/>
    </source>
</evidence>
<dbReference type="AlphaFoldDB" id="A0A1K1UHD7"/>
<dbReference type="InterPro" id="IPR009875">
    <property type="entry name" value="PilZ_domain"/>
</dbReference>
<feature type="domain" description="PilZ" evidence="1">
    <location>
        <begin position="13"/>
        <end position="99"/>
    </location>
</feature>
<proteinExistence type="predicted"/>